<dbReference type="AlphaFoldDB" id="A0A450RYY0"/>
<sequence length="63" mass="7073">MFRCFSSGTIIPVYFPHALSGPAFADHVEITHQKLVLDEIKILYQAGKLPTPPQEQGNRIITH</sequence>
<organism evidence="1">
    <name type="scientific">Candidatus Kentrum sp. DK</name>
    <dbReference type="NCBI Taxonomy" id="2126562"/>
    <lineage>
        <taxon>Bacteria</taxon>
        <taxon>Pseudomonadati</taxon>
        <taxon>Pseudomonadota</taxon>
        <taxon>Gammaproteobacteria</taxon>
        <taxon>Candidatus Kentrum</taxon>
    </lineage>
</organism>
<evidence type="ECO:0000313" key="1">
    <source>
        <dbReference type="EMBL" id="VFJ44469.1"/>
    </source>
</evidence>
<name>A0A450RYY0_9GAMM</name>
<dbReference type="EMBL" id="CAADEY010000008">
    <property type="protein sequence ID" value="VFJ44469.1"/>
    <property type="molecule type" value="Genomic_DNA"/>
</dbReference>
<accession>A0A450RYY0</accession>
<proteinExistence type="predicted"/>
<gene>
    <name evidence="1" type="ORF">BECKDK2373C_GA0170839_100822</name>
</gene>
<reference evidence="1" key="1">
    <citation type="submission" date="2019-02" db="EMBL/GenBank/DDBJ databases">
        <authorList>
            <person name="Gruber-Vodicka R. H."/>
            <person name="Seah K. B. B."/>
        </authorList>
    </citation>
    <scope>NUCLEOTIDE SEQUENCE</scope>
    <source>
        <strain evidence="1">BECK_DK161</strain>
    </source>
</reference>
<protein>
    <submittedName>
        <fullName evidence="1">Uncharacterized protein</fullName>
    </submittedName>
</protein>